<dbReference type="AlphaFoldDB" id="A0A2I0KNK2"/>
<dbReference type="Proteomes" id="UP000233551">
    <property type="component" value="Unassembled WGS sequence"/>
</dbReference>
<sequence length="61" mass="6737">MELGAASRKLLGNNLPSRGCGSLAGRQSQIAPQTFKWRPPSTPFPRSLRALLKDHYVSTDR</sequence>
<name>A0A2I0KNK2_PUNGR</name>
<feature type="region of interest" description="Disordered" evidence="1">
    <location>
        <begin position="1"/>
        <end position="25"/>
    </location>
</feature>
<dbReference type="EMBL" id="PGOL01000479">
    <property type="protein sequence ID" value="PKI69920.1"/>
    <property type="molecule type" value="Genomic_DNA"/>
</dbReference>
<accession>A0A2I0KNK2</accession>
<organism evidence="2 3">
    <name type="scientific">Punica granatum</name>
    <name type="common">Pomegranate</name>
    <dbReference type="NCBI Taxonomy" id="22663"/>
    <lineage>
        <taxon>Eukaryota</taxon>
        <taxon>Viridiplantae</taxon>
        <taxon>Streptophyta</taxon>
        <taxon>Embryophyta</taxon>
        <taxon>Tracheophyta</taxon>
        <taxon>Spermatophyta</taxon>
        <taxon>Magnoliopsida</taxon>
        <taxon>eudicotyledons</taxon>
        <taxon>Gunneridae</taxon>
        <taxon>Pentapetalae</taxon>
        <taxon>rosids</taxon>
        <taxon>malvids</taxon>
        <taxon>Myrtales</taxon>
        <taxon>Lythraceae</taxon>
        <taxon>Punica</taxon>
    </lineage>
</organism>
<keyword evidence="3" id="KW-1185">Reference proteome</keyword>
<evidence type="ECO:0000313" key="3">
    <source>
        <dbReference type="Proteomes" id="UP000233551"/>
    </source>
</evidence>
<reference evidence="2 3" key="1">
    <citation type="submission" date="2017-11" db="EMBL/GenBank/DDBJ databases">
        <title>De-novo sequencing of pomegranate (Punica granatum L.) genome.</title>
        <authorList>
            <person name="Akparov Z."/>
            <person name="Amiraslanov A."/>
            <person name="Hajiyeva S."/>
            <person name="Abbasov M."/>
            <person name="Kaur K."/>
            <person name="Hamwieh A."/>
            <person name="Solovyev V."/>
            <person name="Salamov A."/>
            <person name="Braich B."/>
            <person name="Kosarev P."/>
            <person name="Mahmoud A."/>
            <person name="Hajiyev E."/>
            <person name="Babayeva S."/>
            <person name="Izzatullayeva V."/>
            <person name="Mammadov A."/>
            <person name="Mammadov A."/>
            <person name="Sharifova S."/>
            <person name="Ojaghi J."/>
            <person name="Eynullazada K."/>
            <person name="Bayramov B."/>
            <person name="Abdulazimova A."/>
            <person name="Shahmuradov I."/>
        </authorList>
    </citation>
    <scope>NUCLEOTIDE SEQUENCE [LARGE SCALE GENOMIC DNA]</scope>
    <source>
        <strain evidence="3">cv. AG2017</strain>
        <tissue evidence="2">Leaf</tissue>
    </source>
</reference>
<gene>
    <name evidence="2" type="ORF">CRG98_009795</name>
</gene>
<evidence type="ECO:0000313" key="2">
    <source>
        <dbReference type="EMBL" id="PKI69920.1"/>
    </source>
</evidence>
<protein>
    <submittedName>
        <fullName evidence="2">Uncharacterized protein</fullName>
    </submittedName>
</protein>
<proteinExistence type="predicted"/>
<comment type="caution">
    <text evidence="2">The sequence shown here is derived from an EMBL/GenBank/DDBJ whole genome shotgun (WGS) entry which is preliminary data.</text>
</comment>
<feature type="non-terminal residue" evidence="2">
    <location>
        <position position="61"/>
    </location>
</feature>
<evidence type="ECO:0000256" key="1">
    <source>
        <dbReference type="SAM" id="MobiDB-lite"/>
    </source>
</evidence>